<gene>
    <name evidence="2" type="ORF">DFP72DRAFT_1169019</name>
</gene>
<evidence type="ECO:0000256" key="1">
    <source>
        <dbReference type="SAM" id="MobiDB-lite"/>
    </source>
</evidence>
<dbReference type="Proteomes" id="UP000521943">
    <property type="component" value="Unassembled WGS sequence"/>
</dbReference>
<accession>A0A8H6I0E5</accession>
<evidence type="ECO:0000313" key="3">
    <source>
        <dbReference type="Proteomes" id="UP000521943"/>
    </source>
</evidence>
<protein>
    <submittedName>
        <fullName evidence="2">Uncharacterized protein</fullName>
    </submittedName>
</protein>
<feature type="compositionally biased region" description="Acidic residues" evidence="1">
    <location>
        <begin position="260"/>
        <end position="285"/>
    </location>
</feature>
<proteinExistence type="predicted"/>
<dbReference type="EMBL" id="JACGCI010000026">
    <property type="protein sequence ID" value="KAF6756414.1"/>
    <property type="molecule type" value="Genomic_DNA"/>
</dbReference>
<dbReference type="AlphaFoldDB" id="A0A8H6I0E5"/>
<feature type="region of interest" description="Disordered" evidence="1">
    <location>
        <begin position="253"/>
        <end position="285"/>
    </location>
</feature>
<comment type="caution">
    <text evidence="2">The sequence shown here is derived from an EMBL/GenBank/DDBJ whole genome shotgun (WGS) entry which is preliminary data.</text>
</comment>
<reference evidence="2 3" key="1">
    <citation type="submission" date="2020-07" db="EMBL/GenBank/DDBJ databases">
        <title>Comparative genomics of pyrophilous fungi reveals a link between fire events and developmental genes.</title>
        <authorList>
            <consortium name="DOE Joint Genome Institute"/>
            <person name="Steindorff A.S."/>
            <person name="Carver A."/>
            <person name="Calhoun S."/>
            <person name="Stillman K."/>
            <person name="Liu H."/>
            <person name="Lipzen A."/>
            <person name="Pangilinan J."/>
            <person name="Labutti K."/>
            <person name="Bruns T.D."/>
            <person name="Grigoriev I.V."/>
        </authorList>
    </citation>
    <scope>NUCLEOTIDE SEQUENCE [LARGE SCALE GENOMIC DNA]</scope>
    <source>
        <strain evidence="2 3">CBS 144469</strain>
    </source>
</reference>
<feature type="region of interest" description="Disordered" evidence="1">
    <location>
        <begin position="1"/>
        <end position="33"/>
    </location>
</feature>
<keyword evidence="3" id="KW-1185">Reference proteome</keyword>
<dbReference type="OrthoDB" id="3067319at2759"/>
<name>A0A8H6I0E5_9AGAR</name>
<evidence type="ECO:0000313" key="2">
    <source>
        <dbReference type="EMBL" id="KAF6756414.1"/>
    </source>
</evidence>
<sequence length="285" mass="32193">MATRGTKAQDGLTKDQRYHKAHYEKRKQENRERMRATRALARAQAQVQVDQPTQPAALGATSEVHAISAHADPFGPVESMPAPPVIFADNTFSRNLKMVEAGFMPRWDNENWLQQLQRLSQISDGTILPNAASSLDIPEWDRFREIHPLVIRWTTPWGGVNAWAESFETIFYTMCAKGKTETSNWLRAIWGHAETGKRLLDLLRTTNLPLPDNPVNTQLLWTKKMEATEILVKGITIIETRYNVMGRGVFGVEGEPVDSSGEEDMDNFMEEEEEDDDLGPALGED</sequence>
<organism evidence="2 3">
    <name type="scientific">Ephemerocybe angulata</name>
    <dbReference type="NCBI Taxonomy" id="980116"/>
    <lineage>
        <taxon>Eukaryota</taxon>
        <taxon>Fungi</taxon>
        <taxon>Dikarya</taxon>
        <taxon>Basidiomycota</taxon>
        <taxon>Agaricomycotina</taxon>
        <taxon>Agaricomycetes</taxon>
        <taxon>Agaricomycetidae</taxon>
        <taxon>Agaricales</taxon>
        <taxon>Agaricineae</taxon>
        <taxon>Psathyrellaceae</taxon>
        <taxon>Ephemerocybe</taxon>
    </lineage>
</organism>